<dbReference type="GO" id="GO:1904262">
    <property type="term" value="P:negative regulation of TORC1 signaling"/>
    <property type="evidence" value="ECO:0007669"/>
    <property type="project" value="TreeGrafter"/>
</dbReference>
<dbReference type="PANTHER" id="PTHR12991">
    <property type="entry name" value="NITROGEN PERMEASE REGULATOR 2/TUMOR SUPPRESSOR CANDIDATE 4"/>
    <property type="match status" value="1"/>
</dbReference>
<evidence type="ECO:0000313" key="4">
    <source>
        <dbReference type="Proteomes" id="UP000800200"/>
    </source>
</evidence>
<feature type="compositionally biased region" description="Basic and acidic residues" evidence="2">
    <location>
        <begin position="336"/>
        <end position="357"/>
    </location>
</feature>
<sequence>MPTRAIKAIFFTRFHHEKGSRVLHQVPEGSITPSTSPSALNAPLFDLDSITTYLIPTQQFCDHLLTFCTNHYRVIGYPVCIRENKYYRNEFIFNFAVVIEENVVDWGCWGEVVRKLGRLLRALEEQGGFLSREEKGVWDDDDDKMVYKKGYKGFGDLADLDRKADSGVWDVGPVASGSKVYALCEMILEDLNNYCECMIPIDESNTINLKLFPTHAPPAPIHPHHVPILTISLASLTSPISSDLTITRILPFINGTHSVSHISQLADTDLSLTRKAIQHLVYYGCVVVLDVFSFGAIYAPTAEIGGFITDKVVGEECARYVKVPRISIGRGIKMGSESDRGRDDRSSISSDTHRSEHIASTVTATEFEGVAKQTEDDDFKISHETLITLYTSLRQGLTLKNWCLENLDLLHDIDVRRLITFGVIKGFLYRVHRYAIATSSSLPSAPPTKLQDDQATIRGKLNHKPSVASNFTGNTGTGVKQEDIARLDSLVSDPERDALPLIKFLGGMHSFDEICTELKMSEQVVENKIKGVGDVQFIYR</sequence>
<keyword evidence="4" id="KW-1185">Reference proteome</keyword>
<dbReference type="GO" id="GO:1990130">
    <property type="term" value="C:GATOR1 complex"/>
    <property type="evidence" value="ECO:0007669"/>
    <property type="project" value="TreeGrafter"/>
</dbReference>
<dbReference type="Proteomes" id="UP000800200">
    <property type="component" value="Unassembled WGS sequence"/>
</dbReference>
<name>A0A6A6DMK9_9PEZI</name>
<dbReference type="PANTHER" id="PTHR12991:SF10">
    <property type="entry name" value="GATOR COMPLEX PROTEIN NPRL2"/>
    <property type="match status" value="1"/>
</dbReference>
<protein>
    <submittedName>
        <fullName evidence="3">Nitrogen permease regulator 2</fullName>
    </submittedName>
</protein>
<dbReference type="EMBL" id="ML994658">
    <property type="protein sequence ID" value="KAF2180335.1"/>
    <property type="molecule type" value="Genomic_DNA"/>
</dbReference>
<accession>A0A6A6DMK9</accession>
<dbReference type="Pfam" id="PF06218">
    <property type="entry name" value="NPR2"/>
    <property type="match status" value="1"/>
</dbReference>
<dbReference type="InterPro" id="IPR009348">
    <property type="entry name" value="NPR2-like"/>
</dbReference>
<evidence type="ECO:0000313" key="3">
    <source>
        <dbReference type="EMBL" id="KAF2180335.1"/>
    </source>
</evidence>
<organism evidence="3 4">
    <name type="scientific">Zopfia rhizophila CBS 207.26</name>
    <dbReference type="NCBI Taxonomy" id="1314779"/>
    <lineage>
        <taxon>Eukaryota</taxon>
        <taxon>Fungi</taxon>
        <taxon>Dikarya</taxon>
        <taxon>Ascomycota</taxon>
        <taxon>Pezizomycotina</taxon>
        <taxon>Dothideomycetes</taxon>
        <taxon>Dothideomycetes incertae sedis</taxon>
        <taxon>Zopfiaceae</taxon>
        <taxon>Zopfia</taxon>
    </lineage>
</organism>
<evidence type="ECO:0000256" key="1">
    <source>
        <dbReference type="ARBA" id="ARBA00008433"/>
    </source>
</evidence>
<feature type="region of interest" description="Disordered" evidence="2">
    <location>
        <begin position="332"/>
        <end position="358"/>
    </location>
</feature>
<evidence type="ECO:0000256" key="2">
    <source>
        <dbReference type="SAM" id="MobiDB-lite"/>
    </source>
</evidence>
<dbReference type="GO" id="GO:0010508">
    <property type="term" value="P:positive regulation of autophagy"/>
    <property type="evidence" value="ECO:0007669"/>
    <property type="project" value="TreeGrafter"/>
</dbReference>
<dbReference type="OrthoDB" id="338854at2759"/>
<comment type="similarity">
    <text evidence="1">Belongs to the NPR2 family.</text>
</comment>
<dbReference type="AlphaFoldDB" id="A0A6A6DMK9"/>
<reference evidence="3" key="1">
    <citation type="journal article" date="2020" name="Stud. Mycol.">
        <title>101 Dothideomycetes genomes: a test case for predicting lifestyles and emergence of pathogens.</title>
        <authorList>
            <person name="Haridas S."/>
            <person name="Albert R."/>
            <person name="Binder M."/>
            <person name="Bloem J."/>
            <person name="Labutti K."/>
            <person name="Salamov A."/>
            <person name="Andreopoulos B."/>
            <person name="Baker S."/>
            <person name="Barry K."/>
            <person name="Bills G."/>
            <person name="Bluhm B."/>
            <person name="Cannon C."/>
            <person name="Castanera R."/>
            <person name="Culley D."/>
            <person name="Daum C."/>
            <person name="Ezra D."/>
            <person name="Gonzalez J."/>
            <person name="Henrissat B."/>
            <person name="Kuo A."/>
            <person name="Liang C."/>
            <person name="Lipzen A."/>
            <person name="Lutzoni F."/>
            <person name="Magnuson J."/>
            <person name="Mondo S."/>
            <person name="Nolan M."/>
            <person name="Ohm R."/>
            <person name="Pangilinan J."/>
            <person name="Park H.-J."/>
            <person name="Ramirez L."/>
            <person name="Alfaro M."/>
            <person name="Sun H."/>
            <person name="Tritt A."/>
            <person name="Yoshinaga Y."/>
            <person name="Zwiers L.-H."/>
            <person name="Turgeon B."/>
            <person name="Goodwin S."/>
            <person name="Spatafora J."/>
            <person name="Crous P."/>
            <person name="Grigoriev I."/>
        </authorList>
    </citation>
    <scope>NUCLEOTIDE SEQUENCE</scope>
    <source>
        <strain evidence="3">CBS 207.26</strain>
    </source>
</reference>
<gene>
    <name evidence="3" type="ORF">K469DRAFT_753345</name>
</gene>
<dbReference type="GO" id="GO:0005774">
    <property type="term" value="C:vacuolar membrane"/>
    <property type="evidence" value="ECO:0007669"/>
    <property type="project" value="TreeGrafter"/>
</dbReference>
<proteinExistence type="inferred from homology"/>
<dbReference type="GO" id="GO:0005096">
    <property type="term" value="F:GTPase activator activity"/>
    <property type="evidence" value="ECO:0007669"/>
    <property type="project" value="TreeGrafter"/>
</dbReference>